<comment type="caution">
    <text evidence="1">The sequence shown here is derived from an EMBL/GenBank/DDBJ whole genome shotgun (WGS) entry which is preliminary data.</text>
</comment>
<dbReference type="GO" id="GO:0003677">
    <property type="term" value="F:DNA binding"/>
    <property type="evidence" value="ECO:0007669"/>
    <property type="project" value="InterPro"/>
</dbReference>
<evidence type="ECO:0000313" key="2">
    <source>
        <dbReference type="Proteomes" id="UP000256913"/>
    </source>
</evidence>
<dbReference type="InterPro" id="IPR003477">
    <property type="entry name" value="PemK-like"/>
</dbReference>
<proteinExistence type="predicted"/>
<organism evidence="1 2">
    <name type="scientific">Asanoa ferruginea</name>
    <dbReference type="NCBI Taxonomy" id="53367"/>
    <lineage>
        <taxon>Bacteria</taxon>
        <taxon>Bacillati</taxon>
        <taxon>Actinomycetota</taxon>
        <taxon>Actinomycetes</taxon>
        <taxon>Micromonosporales</taxon>
        <taxon>Micromonosporaceae</taxon>
        <taxon>Asanoa</taxon>
    </lineage>
</organism>
<dbReference type="AlphaFoldDB" id="A0A3D9ZHM7"/>
<accession>A0A3D9ZHM7</accession>
<dbReference type="SUPFAM" id="SSF50118">
    <property type="entry name" value="Cell growth inhibitor/plasmid maintenance toxic component"/>
    <property type="match status" value="1"/>
</dbReference>
<dbReference type="RefSeq" id="WP_116068339.1">
    <property type="nucleotide sequence ID" value="NZ_BONB01000026.1"/>
</dbReference>
<protein>
    <recommendedName>
        <fullName evidence="3">mRNA interferase MazF</fullName>
    </recommendedName>
</protein>
<gene>
    <name evidence="1" type="ORF">DFJ67_2892</name>
</gene>
<name>A0A3D9ZHM7_9ACTN</name>
<evidence type="ECO:0000313" key="1">
    <source>
        <dbReference type="EMBL" id="REF96898.1"/>
    </source>
</evidence>
<evidence type="ECO:0008006" key="3">
    <source>
        <dbReference type="Google" id="ProtNLM"/>
    </source>
</evidence>
<dbReference type="OrthoDB" id="3389037at2"/>
<keyword evidence="2" id="KW-1185">Reference proteome</keyword>
<dbReference type="Pfam" id="PF02452">
    <property type="entry name" value="PemK_toxin"/>
    <property type="match status" value="1"/>
</dbReference>
<dbReference type="Proteomes" id="UP000256913">
    <property type="component" value="Unassembled WGS sequence"/>
</dbReference>
<sequence>MVIRGSIARGDVFDYTFGSRRVRVLVVSASTFSVHYPVVVVIHDRADGDVPGLLLPLPTEIAGGGTIDLSRIRYADPDAFGHRHGRVPPTVLSQVDQGLRRLLGLA</sequence>
<reference evidence="1 2" key="1">
    <citation type="submission" date="2018-08" db="EMBL/GenBank/DDBJ databases">
        <title>Sequencing the genomes of 1000 actinobacteria strains.</title>
        <authorList>
            <person name="Klenk H.-P."/>
        </authorList>
    </citation>
    <scope>NUCLEOTIDE SEQUENCE [LARGE SCALE GENOMIC DNA]</scope>
    <source>
        <strain evidence="1 2">DSM 44099</strain>
    </source>
</reference>
<dbReference type="EMBL" id="QUMQ01000001">
    <property type="protein sequence ID" value="REF96898.1"/>
    <property type="molecule type" value="Genomic_DNA"/>
</dbReference>